<evidence type="ECO:0000256" key="1">
    <source>
        <dbReference type="ARBA" id="ARBA00007381"/>
    </source>
</evidence>
<organism evidence="5">
    <name type="scientific">marine sediment metagenome</name>
    <dbReference type="NCBI Taxonomy" id="412755"/>
    <lineage>
        <taxon>unclassified sequences</taxon>
        <taxon>metagenomes</taxon>
        <taxon>ecological metagenomes</taxon>
    </lineage>
</organism>
<feature type="non-terminal residue" evidence="5">
    <location>
        <position position="149"/>
    </location>
</feature>
<dbReference type="Gene3D" id="3.30.420.40">
    <property type="match status" value="1"/>
</dbReference>
<evidence type="ECO:0000313" key="5">
    <source>
        <dbReference type="EMBL" id="GAG52303.1"/>
    </source>
</evidence>
<dbReference type="InterPro" id="IPR043129">
    <property type="entry name" value="ATPase_NBD"/>
</dbReference>
<dbReference type="Pfam" id="PF00012">
    <property type="entry name" value="HSP70"/>
    <property type="match status" value="2"/>
</dbReference>
<gene>
    <name evidence="5" type="ORF">S01H1_82851</name>
</gene>
<evidence type="ECO:0000256" key="2">
    <source>
        <dbReference type="ARBA" id="ARBA00022741"/>
    </source>
</evidence>
<evidence type="ECO:0000256" key="3">
    <source>
        <dbReference type="ARBA" id="ARBA00022840"/>
    </source>
</evidence>
<keyword evidence="3" id="KW-0067">ATP-binding</keyword>
<dbReference type="GO" id="GO:0140662">
    <property type="term" value="F:ATP-dependent protein folding chaperone"/>
    <property type="evidence" value="ECO:0007669"/>
    <property type="project" value="InterPro"/>
</dbReference>
<evidence type="ECO:0008006" key="6">
    <source>
        <dbReference type="Google" id="ProtNLM"/>
    </source>
</evidence>
<comment type="caution">
    <text evidence="5">The sequence shown here is derived from an EMBL/GenBank/DDBJ whole genome shotgun (WGS) entry which is preliminary data.</text>
</comment>
<sequence length="149" mass="15943">MSKIIGIDLGTSNSAASVIQGGKAIIVPSAEGASLYGKAFPSIVAFTKDDAMLVGEPARRQAVSNPDGTVTAAKRKMGQKFKYDIHGKEFTPQQISAFILQKIKADTEKFLGEKIEKAVITVPAYFDDDQRQATKDAGTIAGLEVIRII</sequence>
<protein>
    <recommendedName>
        <fullName evidence="6">Molecular chaperone DnaK</fullName>
    </recommendedName>
</protein>
<dbReference type="FunFam" id="3.30.420.40:FF:000071">
    <property type="entry name" value="Molecular chaperone DnaK"/>
    <property type="match status" value="1"/>
</dbReference>
<name>X0YVG5_9ZZZZ</name>
<dbReference type="PRINTS" id="PR00301">
    <property type="entry name" value="HEATSHOCK70"/>
</dbReference>
<dbReference type="PROSITE" id="PS00297">
    <property type="entry name" value="HSP70_1"/>
    <property type="match status" value="1"/>
</dbReference>
<dbReference type="SUPFAM" id="SSF53067">
    <property type="entry name" value="Actin-like ATPase domain"/>
    <property type="match status" value="1"/>
</dbReference>
<proteinExistence type="inferred from homology"/>
<keyword evidence="4" id="KW-0143">Chaperone</keyword>
<dbReference type="EMBL" id="BARS01056213">
    <property type="protein sequence ID" value="GAG52303.1"/>
    <property type="molecule type" value="Genomic_DNA"/>
</dbReference>
<dbReference type="InterPro" id="IPR018181">
    <property type="entry name" value="Heat_shock_70_CS"/>
</dbReference>
<dbReference type="PANTHER" id="PTHR19375">
    <property type="entry name" value="HEAT SHOCK PROTEIN 70KDA"/>
    <property type="match status" value="1"/>
</dbReference>
<accession>X0YVG5</accession>
<dbReference type="GO" id="GO:0005524">
    <property type="term" value="F:ATP binding"/>
    <property type="evidence" value="ECO:0007669"/>
    <property type="project" value="UniProtKB-KW"/>
</dbReference>
<dbReference type="AlphaFoldDB" id="X0YVG5"/>
<dbReference type="InterPro" id="IPR013126">
    <property type="entry name" value="Hsp_70_fam"/>
</dbReference>
<reference evidence="5" key="1">
    <citation type="journal article" date="2014" name="Front. Microbiol.">
        <title>High frequency of phylogenetically diverse reductive dehalogenase-homologous genes in deep subseafloor sedimentary metagenomes.</title>
        <authorList>
            <person name="Kawai M."/>
            <person name="Futagami T."/>
            <person name="Toyoda A."/>
            <person name="Takaki Y."/>
            <person name="Nishi S."/>
            <person name="Hori S."/>
            <person name="Arai W."/>
            <person name="Tsubouchi T."/>
            <person name="Morono Y."/>
            <person name="Uchiyama I."/>
            <person name="Ito T."/>
            <person name="Fujiyama A."/>
            <person name="Inagaki F."/>
            <person name="Takami H."/>
        </authorList>
    </citation>
    <scope>NUCLEOTIDE SEQUENCE</scope>
    <source>
        <strain evidence="5">Expedition CK06-06</strain>
    </source>
</reference>
<comment type="similarity">
    <text evidence="1">Belongs to the heat shock protein 70 family.</text>
</comment>
<keyword evidence="2" id="KW-0547">Nucleotide-binding</keyword>
<evidence type="ECO:0000256" key="4">
    <source>
        <dbReference type="ARBA" id="ARBA00023186"/>
    </source>
</evidence>